<keyword evidence="1" id="KW-0472">Membrane</keyword>
<name>A0AAV4VJQ8_CAEEX</name>
<feature type="transmembrane region" description="Helical" evidence="1">
    <location>
        <begin position="21"/>
        <end position="43"/>
    </location>
</feature>
<evidence type="ECO:0000256" key="1">
    <source>
        <dbReference type="SAM" id="Phobius"/>
    </source>
</evidence>
<organism evidence="2 3">
    <name type="scientific">Caerostris extrusa</name>
    <name type="common">Bark spider</name>
    <name type="synonym">Caerostris bankana</name>
    <dbReference type="NCBI Taxonomy" id="172846"/>
    <lineage>
        <taxon>Eukaryota</taxon>
        <taxon>Metazoa</taxon>
        <taxon>Ecdysozoa</taxon>
        <taxon>Arthropoda</taxon>
        <taxon>Chelicerata</taxon>
        <taxon>Arachnida</taxon>
        <taxon>Araneae</taxon>
        <taxon>Araneomorphae</taxon>
        <taxon>Entelegynae</taxon>
        <taxon>Araneoidea</taxon>
        <taxon>Araneidae</taxon>
        <taxon>Caerostris</taxon>
    </lineage>
</organism>
<keyword evidence="3" id="KW-1185">Reference proteome</keyword>
<sequence length="138" mass="15912">MIYLCQADPPPAFRGRYKMRNYLGVFLLTTLLITFLTVTHAYAMRGNFQVRTNKITVDIGLDNNLSSPHCATAPWWARATHPRRILLPLEMTHPVPGEASAIISRIHPLIESISEVYDLEDESFKFLIWSRMLPKWDL</sequence>
<dbReference type="EMBL" id="BPLR01014654">
    <property type="protein sequence ID" value="GIY70343.1"/>
    <property type="molecule type" value="Genomic_DNA"/>
</dbReference>
<comment type="caution">
    <text evidence="2">The sequence shown here is derived from an EMBL/GenBank/DDBJ whole genome shotgun (WGS) entry which is preliminary data.</text>
</comment>
<evidence type="ECO:0000313" key="2">
    <source>
        <dbReference type="EMBL" id="GIY70343.1"/>
    </source>
</evidence>
<reference evidence="2 3" key="1">
    <citation type="submission" date="2021-06" db="EMBL/GenBank/DDBJ databases">
        <title>Caerostris extrusa draft genome.</title>
        <authorList>
            <person name="Kono N."/>
            <person name="Arakawa K."/>
        </authorList>
    </citation>
    <scope>NUCLEOTIDE SEQUENCE [LARGE SCALE GENOMIC DNA]</scope>
</reference>
<dbReference type="AlphaFoldDB" id="A0AAV4VJQ8"/>
<evidence type="ECO:0000313" key="3">
    <source>
        <dbReference type="Proteomes" id="UP001054945"/>
    </source>
</evidence>
<protein>
    <submittedName>
        <fullName evidence="2">Uncharacterized protein</fullName>
    </submittedName>
</protein>
<keyword evidence="1" id="KW-0812">Transmembrane</keyword>
<gene>
    <name evidence="2" type="ORF">CEXT_368711</name>
</gene>
<proteinExistence type="predicted"/>
<dbReference type="Proteomes" id="UP001054945">
    <property type="component" value="Unassembled WGS sequence"/>
</dbReference>
<keyword evidence="1" id="KW-1133">Transmembrane helix</keyword>
<accession>A0AAV4VJQ8</accession>